<dbReference type="Proteomes" id="UP000516437">
    <property type="component" value="Unassembled WGS sequence"/>
</dbReference>
<organism evidence="1 2">
    <name type="scientific">Morella rubra</name>
    <name type="common">Chinese bayberry</name>
    <dbReference type="NCBI Taxonomy" id="262757"/>
    <lineage>
        <taxon>Eukaryota</taxon>
        <taxon>Viridiplantae</taxon>
        <taxon>Streptophyta</taxon>
        <taxon>Embryophyta</taxon>
        <taxon>Tracheophyta</taxon>
        <taxon>Spermatophyta</taxon>
        <taxon>Magnoliopsida</taxon>
        <taxon>eudicotyledons</taxon>
        <taxon>Gunneridae</taxon>
        <taxon>Pentapetalae</taxon>
        <taxon>rosids</taxon>
        <taxon>fabids</taxon>
        <taxon>Fagales</taxon>
        <taxon>Myricaceae</taxon>
        <taxon>Morella</taxon>
    </lineage>
</organism>
<name>A0A6A1ULM6_9ROSI</name>
<keyword evidence="2" id="KW-1185">Reference proteome</keyword>
<accession>A0A6A1ULM6</accession>
<gene>
    <name evidence="1" type="ORF">CJ030_MR0G006563</name>
</gene>
<comment type="caution">
    <text evidence="1">The sequence shown here is derived from an EMBL/GenBank/DDBJ whole genome shotgun (WGS) entry which is preliminary data.</text>
</comment>
<evidence type="ECO:0000313" key="1">
    <source>
        <dbReference type="EMBL" id="KAB1200707.1"/>
    </source>
</evidence>
<dbReference type="AlphaFoldDB" id="A0A6A1ULM6"/>
<protein>
    <submittedName>
        <fullName evidence="1">Uncharacterized protein</fullName>
    </submittedName>
</protein>
<dbReference type="EMBL" id="RXIC02000133">
    <property type="protein sequence ID" value="KAB1200707.1"/>
    <property type="molecule type" value="Genomic_DNA"/>
</dbReference>
<reference evidence="1 2" key="1">
    <citation type="journal article" date="2019" name="Plant Biotechnol. J.">
        <title>The red bayberry genome and genetic basis of sex determination.</title>
        <authorList>
            <person name="Jia H.M."/>
            <person name="Jia H.J."/>
            <person name="Cai Q.L."/>
            <person name="Wang Y."/>
            <person name="Zhao H.B."/>
            <person name="Yang W.F."/>
            <person name="Wang G.Y."/>
            <person name="Li Y.H."/>
            <person name="Zhan D.L."/>
            <person name="Shen Y.T."/>
            <person name="Niu Q.F."/>
            <person name="Chang L."/>
            <person name="Qiu J."/>
            <person name="Zhao L."/>
            <person name="Xie H.B."/>
            <person name="Fu W.Y."/>
            <person name="Jin J."/>
            <person name="Li X.W."/>
            <person name="Jiao Y."/>
            <person name="Zhou C.C."/>
            <person name="Tu T."/>
            <person name="Chai C.Y."/>
            <person name="Gao J.L."/>
            <person name="Fan L.J."/>
            <person name="van de Weg E."/>
            <person name="Wang J.Y."/>
            <person name="Gao Z.S."/>
        </authorList>
    </citation>
    <scope>NUCLEOTIDE SEQUENCE [LARGE SCALE GENOMIC DNA]</scope>
    <source>
        <tissue evidence="1">Leaves</tissue>
    </source>
</reference>
<sequence length="131" mass="14781">MSSPRFREISPLLQGPVEMENYIFNLTSLYQHLLRHSGRDVVLFSFMLSIGMYLIDFRLNASLTNSVRFVSQDPFSLSHTVETAAMPFEDTAINLICCEELAATPFEDIEALLICCDAVSSDGRKTRSDCF</sequence>
<evidence type="ECO:0000313" key="2">
    <source>
        <dbReference type="Proteomes" id="UP000516437"/>
    </source>
</evidence>
<proteinExistence type="predicted"/>